<proteinExistence type="inferred from homology"/>
<feature type="domain" description="Ribonucleotide reductase large subunit C-terminal" evidence="8">
    <location>
        <begin position="32"/>
        <end position="91"/>
    </location>
</feature>
<dbReference type="SUPFAM" id="SSF51998">
    <property type="entry name" value="PFL-like glycyl radical enzymes"/>
    <property type="match status" value="1"/>
</dbReference>
<dbReference type="EMBL" id="JBJVNI010000231">
    <property type="protein sequence ID" value="MFM9616213.1"/>
    <property type="molecule type" value="Genomic_DNA"/>
</dbReference>
<dbReference type="SUPFAM" id="SSF48168">
    <property type="entry name" value="R1 subunit of ribonucleotide reductase, N-terminal domain"/>
    <property type="match status" value="1"/>
</dbReference>
<evidence type="ECO:0000256" key="1">
    <source>
        <dbReference type="ARBA" id="ARBA00010406"/>
    </source>
</evidence>
<evidence type="ECO:0000256" key="2">
    <source>
        <dbReference type="ARBA" id="ARBA00012274"/>
    </source>
</evidence>
<gene>
    <name evidence="9" type="ORF">ACKI18_47495</name>
</gene>
<dbReference type="InterPro" id="IPR039718">
    <property type="entry name" value="Rrm1"/>
</dbReference>
<sequence>RAIEFYDLLSSFDFMASTPTLFNSGTLRPQLSSCFLTTVADDLDGIFKAVKDNALLAKYSGGLGNDWTPVRGLGAHIKGTNGESQGVVPFL</sequence>
<accession>A0ABW9I776</accession>
<dbReference type="Gene3D" id="3.20.70.20">
    <property type="match status" value="1"/>
</dbReference>
<keyword evidence="10" id="KW-1185">Reference proteome</keyword>
<dbReference type="InterPro" id="IPR008926">
    <property type="entry name" value="RNR_R1-su_N"/>
</dbReference>
<comment type="catalytic activity">
    <reaction evidence="5 6">
        <text>a 2'-deoxyribonucleoside 5'-diphosphate + [thioredoxin]-disulfide + H2O = a ribonucleoside 5'-diphosphate + [thioredoxin]-dithiol</text>
        <dbReference type="Rhea" id="RHEA:23252"/>
        <dbReference type="Rhea" id="RHEA-COMP:10698"/>
        <dbReference type="Rhea" id="RHEA-COMP:10700"/>
        <dbReference type="ChEBI" id="CHEBI:15377"/>
        <dbReference type="ChEBI" id="CHEBI:29950"/>
        <dbReference type="ChEBI" id="CHEBI:50058"/>
        <dbReference type="ChEBI" id="CHEBI:57930"/>
        <dbReference type="ChEBI" id="CHEBI:73316"/>
        <dbReference type="EC" id="1.17.4.1"/>
    </reaction>
</comment>
<evidence type="ECO:0000259" key="7">
    <source>
        <dbReference type="Pfam" id="PF00317"/>
    </source>
</evidence>
<reference evidence="9 10" key="1">
    <citation type="submission" date="2024-12" db="EMBL/GenBank/DDBJ databases">
        <title>Forecasting of Potato common scab and diversities of Pathogenic streptomyces spp. in china.</title>
        <authorList>
            <person name="Handique U."/>
            <person name="Wu J."/>
        </authorList>
    </citation>
    <scope>NUCLEOTIDE SEQUENCE [LARGE SCALE GENOMIC DNA]</scope>
    <source>
        <strain evidence="9 10">ZRIMU1530</strain>
    </source>
</reference>
<dbReference type="Pfam" id="PF02867">
    <property type="entry name" value="Ribonuc_red_lgC"/>
    <property type="match status" value="1"/>
</dbReference>
<evidence type="ECO:0000313" key="10">
    <source>
        <dbReference type="Proteomes" id="UP001631957"/>
    </source>
</evidence>
<keyword evidence="4 6" id="KW-0215">Deoxyribonucleotide synthesis</keyword>
<evidence type="ECO:0000313" key="9">
    <source>
        <dbReference type="EMBL" id="MFM9616213.1"/>
    </source>
</evidence>
<dbReference type="Proteomes" id="UP001631957">
    <property type="component" value="Unassembled WGS sequence"/>
</dbReference>
<feature type="non-terminal residue" evidence="9">
    <location>
        <position position="91"/>
    </location>
</feature>
<evidence type="ECO:0000256" key="5">
    <source>
        <dbReference type="ARBA" id="ARBA00047754"/>
    </source>
</evidence>
<dbReference type="PANTHER" id="PTHR11573">
    <property type="entry name" value="RIBONUCLEOSIDE-DIPHOSPHATE REDUCTASE LARGE CHAIN"/>
    <property type="match status" value="1"/>
</dbReference>
<dbReference type="RefSeq" id="WP_409134936.1">
    <property type="nucleotide sequence ID" value="NZ_JBJVNI010000231.1"/>
</dbReference>
<comment type="function">
    <text evidence="6">Provides the precursors necessary for DNA synthesis. Catalyzes the biosynthesis of deoxyribonucleotides from the corresponding ribonucleotides.</text>
</comment>
<comment type="caution">
    <text evidence="9">The sequence shown here is derived from an EMBL/GenBank/DDBJ whole genome shotgun (WGS) entry which is preliminary data.</text>
</comment>
<dbReference type="EC" id="1.17.4.1" evidence="2 6"/>
<feature type="non-terminal residue" evidence="9">
    <location>
        <position position="1"/>
    </location>
</feature>
<keyword evidence="3 6" id="KW-0560">Oxidoreductase</keyword>
<feature type="domain" description="Ribonucleotide reductase large subunit N-terminal" evidence="7">
    <location>
        <begin position="2"/>
        <end position="27"/>
    </location>
</feature>
<dbReference type="InterPro" id="IPR000788">
    <property type="entry name" value="RNR_lg_C"/>
</dbReference>
<comment type="similarity">
    <text evidence="1 6">Belongs to the ribonucleoside diphosphate reductase large chain family.</text>
</comment>
<dbReference type="Pfam" id="PF00317">
    <property type="entry name" value="Ribonuc_red_lgN"/>
    <property type="match status" value="1"/>
</dbReference>
<evidence type="ECO:0000256" key="4">
    <source>
        <dbReference type="ARBA" id="ARBA00023116"/>
    </source>
</evidence>
<protein>
    <recommendedName>
        <fullName evidence="2 6">Ribonucleoside-diphosphate reductase</fullName>
        <ecNumber evidence="2 6">1.17.4.1</ecNumber>
    </recommendedName>
</protein>
<dbReference type="InterPro" id="IPR013509">
    <property type="entry name" value="RNR_lsu_N"/>
</dbReference>
<evidence type="ECO:0000256" key="6">
    <source>
        <dbReference type="RuleBase" id="RU003410"/>
    </source>
</evidence>
<evidence type="ECO:0000256" key="3">
    <source>
        <dbReference type="ARBA" id="ARBA00023002"/>
    </source>
</evidence>
<dbReference type="PANTHER" id="PTHR11573:SF6">
    <property type="entry name" value="RIBONUCLEOSIDE-DIPHOSPHATE REDUCTASE LARGE SUBUNIT"/>
    <property type="match status" value="1"/>
</dbReference>
<name>A0ABW9I776_9ACTN</name>
<evidence type="ECO:0000259" key="8">
    <source>
        <dbReference type="Pfam" id="PF02867"/>
    </source>
</evidence>
<organism evidence="9 10">
    <name type="scientific">Streptomyces niveiscabiei</name>
    <dbReference type="NCBI Taxonomy" id="164115"/>
    <lineage>
        <taxon>Bacteria</taxon>
        <taxon>Bacillati</taxon>
        <taxon>Actinomycetota</taxon>
        <taxon>Actinomycetes</taxon>
        <taxon>Kitasatosporales</taxon>
        <taxon>Streptomycetaceae</taxon>
        <taxon>Streptomyces</taxon>
    </lineage>
</organism>